<accession>A0A2H5Q1Q9</accession>
<evidence type="ECO:0000256" key="1">
    <source>
        <dbReference type="SAM" id="MobiDB-lite"/>
    </source>
</evidence>
<feature type="region of interest" description="Disordered" evidence="1">
    <location>
        <begin position="287"/>
        <end position="311"/>
    </location>
</feature>
<protein>
    <recommendedName>
        <fullName evidence="4">BHLH domain-containing protein</fullName>
    </recommendedName>
</protein>
<dbReference type="Pfam" id="PF23173">
    <property type="entry name" value="bHLH_SAC51"/>
    <property type="match status" value="1"/>
</dbReference>
<feature type="compositionally biased region" description="Acidic residues" evidence="1">
    <location>
        <begin position="245"/>
        <end position="260"/>
    </location>
</feature>
<dbReference type="AlphaFoldDB" id="A0A2H5Q1Q9"/>
<gene>
    <name evidence="2" type="ORF">CUMW_188080</name>
</gene>
<evidence type="ECO:0000313" key="3">
    <source>
        <dbReference type="Proteomes" id="UP000236630"/>
    </source>
</evidence>
<comment type="caution">
    <text evidence="2">The sequence shown here is derived from an EMBL/GenBank/DDBJ whole genome shotgun (WGS) entry which is preliminary data.</text>
</comment>
<proteinExistence type="predicted"/>
<dbReference type="STRING" id="55188.A0A2H5Q1Q9"/>
<reference evidence="2 3" key="1">
    <citation type="journal article" date="2017" name="Front. Genet.">
        <title>Draft sequencing of the heterozygous diploid genome of Satsuma (Citrus unshiu Marc.) using a hybrid assembly approach.</title>
        <authorList>
            <person name="Shimizu T."/>
            <person name="Tanizawa Y."/>
            <person name="Mochizuki T."/>
            <person name="Nagasaki H."/>
            <person name="Yoshioka T."/>
            <person name="Toyoda A."/>
            <person name="Fujiyama A."/>
            <person name="Kaminuma E."/>
            <person name="Nakamura Y."/>
        </authorList>
    </citation>
    <scope>NUCLEOTIDE SEQUENCE [LARGE SCALE GENOMIC DNA]</scope>
    <source>
        <strain evidence="3">cv. Miyagawa wase</strain>
    </source>
</reference>
<sequence>MVCQAASQTRFRALKYENGSAGKPTIIVRVIACFKPMEDCQAHESWIYRQHSAWQLPDLNCMRTSLDPRQPECLPSLIAPENYMFSANAALPGYVSPGFANLKTEQINGAHKALQILPPRFQNLVPSPYPYLNEIQPAFPCGFSEQAAPNEKLGSLQKGLLVFDQSGNQTQLVYSSVCPSVLNTPATLKKEVSVNGFLQDKAIKRDQFTSVKPLLHEEFDENHISGKECEMHEDTEEINALLYSDGDDDYSNGDDSEDDEVKSTDHSPVAIEGKYEKHDLTLEISEEVASSDGPNKRQKLLNGGYNKSSQTDTACSVQLEGSHECDNDAESGYANGQTQKEEIDFILGNMQSRKDKIHTALRILQGIIPGANGKDPLSLLDEAIDYLQSLKLKAVALGV</sequence>
<evidence type="ECO:0008006" key="4">
    <source>
        <dbReference type="Google" id="ProtNLM"/>
    </source>
</evidence>
<feature type="region of interest" description="Disordered" evidence="1">
    <location>
        <begin position="243"/>
        <end position="275"/>
    </location>
</feature>
<dbReference type="PANTHER" id="PTHR36066:SF8">
    <property type="entry name" value="TRANSCRIPTION FACTOR SAC51"/>
    <property type="match status" value="1"/>
</dbReference>
<dbReference type="EMBL" id="BDQV01000187">
    <property type="protein sequence ID" value="GAY58579.1"/>
    <property type="molecule type" value="Genomic_DNA"/>
</dbReference>
<name>A0A2H5Q1Q9_CITUN</name>
<dbReference type="CDD" id="cd18917">
    <property type="entry name" value="bHLH_AtSAC51_like"/>
    <property type="match status" value="1"/>
</dbReference>
<dbReference type="Proteomes" id="UP000236630">
    <property type="component" value="Unassembled WGS sequence"/>
</dbReference>
<evidence type="ECO:0000313" key="2">
    <source>
        <dbReference type="EMBL" id="GAY58579.1"/>
    </source>
</evidence>
<keyword evidence="3" id="KW-1185">Reference proteome</keyword>
<dbReference type="PANTHER" id="PTHR36066">
    <property type="entry name" value="TRANSCRIPTION FACTOR BHLH145"/>
    <property type="match status" value="1"/>
</dbReference>
<organism evidence="2 3">
    <name type="scientific">Citrus unshiu</name>
    <name type="common">Satsuma mandarin</name>
    <name type="synonym">Citrus nobilis var. unshiu</name>
    <dbReference type="NCBI Taxonomy" id="55188"/>
    <lineage>
        <taxon>Eukaryota</taxon>
        <taxon>Viridiplantae</taxon>
        <taxon>Streptophyta</taxon>
        <taxon>Embryophyta</taxon>
        <taxon>Tracheophyta</taxon>
        <taxon>Spermatophyta</taxon>
        <taxon>Magnoliopsida</taxon>
        <taxon>eudicotyledons</taxon>
        <taxon>Gunneridae</taxon>
        <taxon>Pentapetalae</taxon>
        <taxon>rosids</taxon>
        <taxon>malvids</taxon>
        <taxon>Sapindales</taxon>
        <taxon>Rutaceae</taxon>
        <taxon>Aurantioideae</taxon>
        <taxon>Citrus</taxon>
    </lineage>
</organism>
<dbReference type="InterPro" id="IPR037546">
    <property type="entry name" value="SAC51-like"/>
</dbReference>